<dbReference type="Proteomes" id="UP000239907">
    <property type="component" value="Unassembled WGS sequence"/>
</dbReference>
<keyword evidence="9" id="KW-1185">Reference proteome</keyword>
<evidence type="ECO:0000256" key="1">
    <source>
        <dbReference type="ARBA" id="ARBA00022741"/>
    </source>
</evidence>
<proteinExistence type="inferred from homology"/>
<dbReference type="InterPro" id="IPR050079">
    <property type="entry name" value="DEAD_box_RNA_helicase"/>
</dbReference>
<dbReference type="PANTHER" id="PTHR47959:SF13">
    <property type="entry name" value="ATP-DEPENDENT RNA HELICASE RHLE"/>
    <property type="match status" value="1"/>
</dbReference>
<keyword evidence="3" id="KW-0347">Helicase</keyword>
<keyword evidence="4" id="KW-0067">ATP-binding</keyword>
<evidence type="ECO:0000256" key="3">
    <source>
        <dbReference type="ARBA" id="ARBA00022806"/>
    </source>
</evidence>
<dbReference type="SUPFAM" id="SSF52540">
    <property type="entry name" value="P-loop containing nucleoside triphosphate hydrolases"/>
    <property type="match status" value="1"/>
</dbReference>
<evidence type="ECO:0000256" key="5">
    <source>
        <dbReference type="ARBA" id="ARBA00038437"/>
    </source>
</evidence>
<dbReference type="GO" id="GO:0005829">
    <property type="term" value="C:cytosol"/>
    <property type="evidence" value="ECO:0007669"/>
    <property type="project" value="TreeGrafter"/>
</dbReference>
<dbReference type="EMBL" id="MQWA01000001">
    <property type="protein sequence ID" value="PQJ28592.1"/>
    <property type="molecule type" value="Genomic_DNA"/>
</dbReference>
<evidence type="ECO:0000256" key="4">
    <source>
        <dbReference type="ARBA" id="ARBA00022840"/>
    </source>
</evidence>
<dbReference type="GO" id="GO:0003724">
    <property type="term" value="F:RNA helicase activity"/>
    <property type="evidence" value="ECO:0007669"/>
    <property type="project" value="TreeGrafter"/>
</dbReference>
<dbReference type="InterPro" id="IPR001650">
    <property type="entry name" value="Helicase_C-like"/>
</dbReference>
<feature type="domain" description="Helicase C-terminal" evidence="7">
    <location>
        <begin position="3"/>
        <end position="163"/>
    </location>
</feature>
<keyword evidence="2" id="KW-0378">Hydrolase</keyword>
<dbReference type="AlphaFoldDB" id="A0A2S7U2L9"/>
<dbReference type="PROSITE" id="PS51194">
    <property type="entry name" value="HELICASE_CTER"/>
    <property type="match status" value="1"/>
</dbReference>
<organism evidence="8 9">
    <name type="scientific">Rubritalea profundi</name>
    <dbReference type="NCBI Taxonomy" id="1658618"/>
    <lineage>
        <taxon>Bacteria</taxon>
        <taxon>Pseudomonadati</taxon>
        <taxon>Verrucomicrobiota</taxon>
        <taxon>Verrucomicrobiia</taxon>
        <taxon>Verrucomicrobiales</taxon>
        <taxon>Rubritaleaceae</taxon>
        <taxon>Rubritalea</taxon>
    </lineage>
</organism>
<dbReference type="PANTHER" id="PTHR47959">
    <property type="entry name" value="ATP-DEPENDENT RNA HELICASE RHLE-RELATED"/>
    <property type="match status" value="1"/>
</dbReference>
<protein>
    <recommendedName>
        <fullName evidence="7">Helicase C-terminal domain-containing protein</fullName>
    </recommendedName>
</protein>
<dbReference type="InterPro" id="IPR027417">
    <property type="entry name" value="P-loop_NTPase"/>
</dbReference>
<dbReference type="GO" id="GO:0005524">
    <property type="term" value="F:ATP binding"/>
    <property type="evidence" value="ECO:0007669"/>
    <property type="project" value="UniProtKB-KW"/>
</dbReference>
<dbReference type="SMART" id="SM00490">
    <property type="entry name" value="HELICc"/>
    <property type="match status" value="1"/>
</dbReference>
<dbReference type="GO" id="GO:0016787">
    <property type="term" value="F:hydrolase activity"/>
    <property type="evidence" value="ECO:0007669"/>
    <property type="project" value="UniProtKB-KW"/>
</dbReference>
<gene>
    <name evidence="8" type="ORF">BSZ32_08805</name>
</gene>
<evidence type="ECO:0000259" key="7">
    <source>
        <dbReference type="PROSITE" id="PS51194"/>
    </source>
</evidence>
<reference evidence="8 9" key="1">
    <citation type="submission" date="2016-12" db="EMBL/GenBank/DDBJ databases">
        <title>Study of bacterial adaptation to deep sea.</title>
        <authorList>
            <person name="Song J."/>
            <person name="Yoshizawa S."/>
            <person name="Kogure K."/>
        </authorList>
    </citation>
    <scope>NUCLEOTIDE SEQUENCE [LARGE SCALE GENOMIC DNA]</scope>
    <source>
        <strain evidence="8 9">SAORIC-165</strain>
    </source>
</reference>
<evidence type="ECO:0000313" key="9">
    <source>
        <dbReference type="Proteomes" id="UP000239907"/>
    </source>
</evidence>
<dbReference type="Pfam" id="PF00271">
    <property type="entry name" value="Helicase_C"/>
    <property type="match status" value="1"/>
</dbReference>
<evidence type="ECO:0000313" key="8">
    <source>
        <dbReference type="EMBL" id="PQJ28592.1"/>
    </source>
</evidence>
<comment type="similarity">
    <text evidence="5">Belongs to the DEAD box helicase family.</text>
</comment>
<evidence type="ECO:0000256" key="2">
    <source>
        <dbReference type="ARBA" id="ARBA00022801"/>
    </source>
</evidence>
<comment type="caution">
    <text evidence="8">The sequence shown here is derived from an EMBL/GenBank/DDBJ whole genome shotgun (WGS) entry which is preliminary data.</text>
</comment>
<name>A0A2S7U2L9_9BACT</name>
<evidence type="ECO:0000256" key="6">
    <source>
        <dbReference type="SAM" id="MobiDB-lite"/>
    </source>
</evidence>
<dbReference type="CDD" id="cd18787">
    <property type="entry name" value="SF2_C_DEAD"/>
    <property type="match status" value="1"/>
</dbReference>
<dbReference type="Gene3D" id="3.40.50.300">
    <property type="entry name" value="P-loop containing nucleotide triphosphate hydrolases"/>
    <property type="match status" value="1"/>
</dbReference>
<keyword evidence="1" id="KW-0547">Nucleotide-binding</keyword>
<sequence>MSDSQQYIYPVFEQQKADLLLHLLEKNSDWEQVLVFLRTRESVHGLASELNKEGIHTESLHGKQKQEVKDRSLASFKDGKCRVLVVTDAVARAIDWTGTPVVINYDYPELEEDYLTRLDTVSVMYTLLTPQNKNSLEQLEAKLETSIDALVAEGFEYDTIELKERVKRNKTPKKGPRSKPLQHKKKKWKPKKYTR</sequence>
<feature type="region of interest" description="Disordered" evidence="6">
    <location>
        <begin position="166"/>
        <end position="195"/>
    </location>
</feature>
<accession>A0A2S7U2L9</accession>